<dbReference type="AlphaFoldDB" id="A0A7J4ZSV1"/>
<dbReference type="GO" id="GO:0016740">
    <property type="term" value="F:transferase activity"/>
    <property type="evidence" value="ECO:0007669"/>
    <property type="project" value="UniProtKB-KW"/>
</dbReference>
<reference evidence="2 3" key="1">
    <citation type="submission" date="2019-09" db="EMBL/GenBank/DDBJ databases">
        <title>Geobacter sp. Red96, a novel strain isolated from paddy soil.</title>
        <authorList>
            <person name="Xu Z."/>
            <person name="Masuda Y."/>
            <person name="Itoh H."/>
            <person name="Senoo K."/>
        </authorList>
    </citation>
    <scope>NUCLEOTIDE SEQUENCE [LARGE SCALE GENOMIC DNA]</scope>
    <source>
        <strain evidence="2 3">Red96</strain>
    </source>
</reference>
<dbReference type="InterPro" id="IPR050834">
    <property type="entry name" value="Glycosyltransf_2"/>
</dbReference>
<evidence type="ECO:0000313" key="3">
    <source>
        <dbReference type="Proteomes" id="UP000420562"/>
    </source>
</evidence>
<accession>A0A7J4ZSV1</accession>
<comment type="caution">
    <text evidence="2">The sequence shown here is derived from an EMBL/GenBank/DDBJ whole genome shotgun (WGS) entry which is preliminary data.</text>
</comment>
<sequence>MPWRQDMELVSVIIPTYNGMRYLLESVQSVLNQTYPNFEVIVVDDGSSQDIRSVLAPVSDRVIYLRQDNAGVGAARNLGLGAAKGLYVVFLDDDDLWLPGNLESLVRIIEKEPNCALVYSYPSLIDENGKGIANERPTSMPSGDVYLEFLRRNRINTPSVALLRKSCLDEVGFFNPNIFCEDYELWLRVTRKFKIIFCGEELVCYRLRAGSVSKRYDSMLDGHVTIINSEIARSDDLIGLDKNSVRNAAKLNLNDIYRKYASIYYYDVKDRKKAKSCLSKALKICPFDAQSIVYYLLCSLPQPVFEPVIKVKRLLTKWSS</sequence>
<evidence type="ECO:0000313" key="2">
    <source>
        <dbReference type="EMBL" id="KAB0666492.1"/>
    </source>
</evidence>
<name>A0A7J4ZSV1_9BACT</name>
<feature type="domain" description="Glycosyltransferase 2-like" evidence="1">
    <location>
        <begin position="11"/>
        <end position="171"/>
    </location>
</feature>
<dbReference type="Proteomes" id="UP000420562">
    <property type="component" value="Unassembled WGS sequence"/>
</dbReference>
<organism evidence="2 3">
    <name type="scientific">Oryzomonas japonica</name>
    <dbReference type="NCBI Taxonomy" id="2603858"/>
    <lineage>
        <taxon>Bacteria</taxon>
        <taxon>Pseudomonadati</taxon>
        <taxon>Thermodesulfobacteriota</taxon>
        <taxon>Desulfuromonadia</taxon>
        <taxon>Geobacterales</taxon>
        <taxon>Geobacteraceae</taxon>
        <taxon>Oryzomonas</taxon>
    </lineage>
</organism>
<gene>
    <name evidence="2" type="ORF">F6V25_03470</name>
</gene>
<dbReference type="PANTHER" id="PTHR43685:SF2">
    <property type="entry name" value="GLYCOSYLTRANSFERASE 2-LIKE DOMAIN-CONTAINING PROTEIN"/>
    <property type="match status" value="1"/>
</dbReference>
<dbReference type="Gene3D" id="3.90.550.10">
    <property type="entry name" value="Spore Coat Polysaccharide Biosynthesis Protein SpsA, Chain A"/>
    <property type="match status" value="1"/>
</dbReference>
<dbReference type="InterPro" id="IPR029044">
    <property type="entry name" value="Nucleotide-diphossugar_trans"/>
</dbReference>
<dbReference type="InterPro" id="IPR001173">
    <property type="entry name" value="Glyco_trans_2-like"/>
</dbReference>
<evidence type="ECO:0000259" key="1">
    <source>
        <dbReference type="Pfam" id="PF00535"/>
    </source>
</evidence>
<dbReference type="Pfam" id="PF00535">
    <property type="entry name" value="Glycos_transf_2"/>
    <property type="match status" value="1"/>
</dbReference>
<keyword evidence="3" id="KW-1185">Reference proteome</keyword>
<dbReference type="EMBL" id="VZQZ01000002">
    <property type="protein sequence ID" value="KAB0666492.1"/>
    <property type="molecule type" value="Genomic_DNA"/>
</dbReference>
<dbReference type="SUPFAM" id="SSF81901">
    <property type="entry name" value="HCP-like"/>
    <property type="match status" value="1"/>
</dbReference>
<keyword evidence="2" id="KW-0808">Transferase</keyword>
<proteinExistence type="predicted"/>
<protein>
    <submittedName>
        <fullName evidence="2">Glycosyltransferase</fullName>
    </submittedName>
</protein>
<dbReference type="SUPFAM" id="SSF53448">
    <property type="entry name" value="Nucleotide-diphospho-sugar transferases"/>
    <property type="match status" value="1"/>
</dbReference>
<dbReference type="PANTHER" id="PTHR43685">
    <property type="entry name" value="GLYCOSYLTRANSFERASE"/>
    <property type="match status" value="1"/>
</dbReference>